<dbReference type="EMBL" id="QTTN01000011">
    <property type="protein sequence ID" value="REE86139.1"/>
    <property type="molecule type" value="Genomic_DNA"/>
</dbReference>
<sequence length="157" mass="17972">MPITIPNPITTEESVHPLPFDIQNCRITRIECFRYDREYRAKLLLRDETDICGLIAISTNTGVVGLKEFVISSTCLTGDFTMWAAHFQRMKGLPLAESISYPQLKQHAWGQVRVQIMESAVMDLIDKINRGFDDNKVPGEDLDRAYLYDHAQAYISF</sequence>
<keyword evidence="2" id="KW-1185">Reference proteome</keyword>
<dbReference type="OrthoDB" id="2610132at2"/>
<accession>A0A3D9SAQ6</accession>
<dbReference type="Proteomes" id="UP000256304">
    <property type="component" value="Unassembled WGS sequence"/>
</dbReference>
<reference evidence="1 2" key="1">
    <citation type="submission" date="2018-08" db="EMBL/GenBank/DDBJ databases">
        <title>Genomic Encyclopedia of Type Strains, Phase III (KMG-III): the genomes of soil and plant-associated and newly described type strains.</title>
        <authorList>
            <person name="Whitman W."/>
        </authorList>
    </citation>
    <scope>NUCLEOTIDE SEQUENCE [LARGE SCALE GENOMIC DNA]</scope>
    <source>
        <strain evidence="1 2">CGMCC 1.10966</strain>
    </source>
</reference>
<protein>
    <submittedName>
        <fullName evidence="1">Uncharacterized protein</fullName>
    </submittedName>
</protein>
<evidence type="ECO:0000313" key="1">
    <source>
        <dbReference type="EMBL" id="REE86139.1"/>
    </source>
</evidence>
<dbReference type="AlphaFoldDB" id="A0A3D9SAQ6"/>
<proteinExistence type="predicted"/>
<organism evidence="1 2">
    <name type="scientific">Paenibacillus taihuensis</name>
    <dbReference type="NCBI Taxonomy" id="1156355"/>
    <lineage>
        <taxon>Bacteria</taxon>
        <taxon>Bacillati</taxon>
        <taxon>Bacillota</taxon>
        <taxon>Bacilli</taxon>
        <taxon>Bacillales</taxon>
        <taxon>Paenibacillaceae</taxon>
        <taxon>Paenibacillus</taxon>
    </lineage>
</organism>
<comment type="caution">
    <text evidence="1">The sequence shown here is derived from an EMBL/GenBank/DDBJ whole genome shotgun (WGS) entry which is preliminary data.</text>
</comment>
<gene>
    <name evidence="1" type="ORF">A8990_11135</name>
</gene>
<dbReference type="RefSeq" id="WP_116189163.1">
    <property type="nucleotide sequence ID" value="NZ_QTTN01000011.1"/>
</dbReference>
<name>A0A3D9SAQ6_9BACL</name>
<evidence type="ECO:0000313" key="2">
    <source>
        <dbReference type="Proteomes" id="UP000256304"/>
    </source>
</evidence>